<protein>
    <submittedName>
        <fullName evidence="1">Uncharacterized protein</fullName>
    </submittedName>
</protein>
<name>A0A9W5U1X2_9BACI</name>
<organism evidence="1 2">
    <name type="scientific">Lentibacillus populi</name>
    <dbReference type="NCBI Taxonomy" id="1827502"/>
    <lineage>
        <taxon>Bacteria</taxon>
        <taxon>Bacillati</taxon>
        <taxon>Bacillota</taxon>
        <taxon>Bacilli</taxon>
        <taxon>Bacillales</taxon>
        <taxon>Bacillaceae</taxon>
        <taxon>Lentibacillus</taxon>
    </lineage>
</organism>
<comment type="caution">
    <text evidence="1">The sequence shown here is derived from an EMBL/GenBank/DDBJ whole genome shotgun (WGS) entry which is preliminary data.</text>
</comment>
<evidence type="ECO:0000313" key="2">
    <source>
        <dbReference type="Proteomes" id="UP000621492"/>
    </source>
</evidence>
<dbReference type="Proteomes" id="UP000621492">
    <property type="component" value="Unassembled WGS sequence"/>
</dbReference>
<dbReference type="EMBL" id="BMJD01000074">
    <property type="protein sequence ID" value="GGB62476.1"/>
    <property type="molecule type" value="Genomic_DNA"/>
</dbReference>
<reference evidence="1" key="2">
    <citation type="submission" date="2020-09" db="EMBL/GenBank/DDBJ databases">
        <authorList>
            <person name="Sun Q."/>
            <person name="Zhou Y."/>
        </authorList>
    </citation>
    <scope>NUCLEOTIDE SEQUENCE</scope>
    <source>
        <strain evidence="1">CGMCC 1.15454</strain>
    </source>
</reference>
<keyword evidence="2" id="KW-1185">Reference proteome</keyword>
<dbReference type="AlphaFoldDB" id="A0A9W5U1X2"/>
<reference evidence="1" key="1">
    <citation type="journal article" date="2014" name="Int. J. Syst. Evol. Microbiol.">
        <title>Complete genome sequence of Corynebacterium casei LMG S-19264T (=DSM 44701T), isolated from a smear-ripened cheese.</title>
        <authorList>
            <consortium name="US DOE Joint Genome Institute (JGI-PGF)"/>
            <person name="Walter F."/>
            <person name="Albersmeier A."/>
            <person name="Kalinowski J."/>
            <person name="Ruckert C."/>
        </authorList>
    </citation>
    <scope>NUCLEOTIDE SEQUENCE</scope>
    <source>
        <strain evidence="1">CGMCC 1.15454</strain>
    </source>
</reference>
<accession>A0A9W5U1X2</accession>
<sequence length="75" mass="8814">MEIVALKEKYGGRLRYIFMKDLQAATSRPDTEEILVKMEDTTGQLAFLKKGYRGIAIEKMDEEWHVRFFLSFPPE</sequence>
<proteinExistence type="predicted"/>
<gene>
    <name evidence="1" type="ORF">GCM10011409_44560</name>
</gene>
<evidence type="ECO:0000313" key="1">
    <source>
        <dbReference type="EMBL" id="GGB62476.1"/>
    </source>
</evidence>